<evidence type="ECO:0000313" key="4">
    <source>
        <dbReference type="Proteomes" id="UP000624701"/>
    </source>
</evidence>
<keyword evidence="4" id="KW-1185">Reference proteome</keyword>
<evidence type="ECO:0000313" key="3">
    <source>
        <dbReference type="EMBL" id="GGI58213.1"/>
    </source>
</evidence>
<comment type="caution">
    <text evidence="3">The sequence shown here is derived from an EMBL/GenBank/DDBJ whole genome shotgun (WGS) entry which is preliminary data.</text>
</comment>
<accession>A0ABQ2C2C5</accession>
<feature type="transmembrane region" description="Helical" evidence="1">
    <location>
        <begin position="145"/>
        <end position="164"/>
    </location>
</feature>
<reference evidence="4" key="1">
    <citation type="journal article" date="2019" name="Int. J. Syst. Evol. Microbiol.">
        <title>The Global Catalogue of Microorganisms (GCM) 10K type strain sequencing project: providing services to taxonomists for standard genome sequencing and annotation.</title>
        <authorList>
            <consortium name="The Broad Institute Genomics Platform"/>
            <consortium name="The Broad Institute Genome Sequencing Center for Infectious Disease"/>
            <person name="Wu L."/>
            <person name="Ma J."/>
        </authorList>
    </citation>
    <scope>NUCLEOTIDE SEQUENCE [LARGE SCALE GENOMIC DNA]</scope>
    <source>
        <strain evidence="4">CCM 8681</strain>
    </source>
</reference>
<feature type="transmembrane region" description="Helical" evidence="1">
    <location>
        <begin position="12"/>
        <end position="33"/>
    </location>
</feature>
<feature type="transmembrane region" description="Helical" evidence="1">
    <location>
        <begin position="176"/>
        <end position="195"/>
    </location>
</feature>
<dbReference type="Pfam" id="PF02517">
    <property type="entry name" value="Rce1-like"/>
    <property type="match status" value="1"/>
</dbReference>
<dbReference type="InterPro" id="IPR003675">
    <property type="entry name" value="Rce1/LyrA-like_dom"/>
</dbReference>
<keyword evidence="1" id="KW-0472">Membrane</keyword>
<feature type="transmembrane region" description="Helical" evidence="1">
    <location>
        <begin position="77"/>
        <end position="95"/>
    </location>
</feature>
<feature type="transmembrane region" description="Helical" evidence="1">
    <location>
        <begin position="39"/>
        <end position="56"/>
    </location>
</feature>
<sequence length="275" mass="31776">MKTLISKYPIICRFIVIIVLYGLALFVSGLIETPFLKRYFPFTSVILLIVVTWFLFKIDKKSLKHIGLNVSFRNLSFLPIGIIIGAVAFLLAKYFRGLYTGATFEITTSDINYSVILYGFYSILPQVAIEELLFRGYAFKKTIEVSNVVKANLIFGTLFMLVHILDREVIQNKAMVLFLAITIPIGHLLFATALLKSKTLFFPIGIHLGNNWATRHLLTNYNNGDSVFYIPEHITFETWTPFIIVIVIWNVFYLLLTYVIWKWNDFPFMKKRKST</sequence>
<protein>
    <recommendedName>
        <fullName evidence="2">CAAX prenyl protease 2/Lysostaphin resistance protein A-like domain-containing protein</fullName>
    </recommendedName>
</protein>
<name>A0ABQ2C2C5_9FLAO</name>
<organism evidence="3 4">
    <name type="scientific">Winogradskyella haliclonae</name>
    <dbReference type="NCBI Taxonomy" id="2048558"/>
    <lineage>
        <taxon>Bacteria</taxon>
        <taxon>Pseudomonadati</taxon>
        <taxon>Bacteroidota</taxon>
        <taxon>Flavobacteriia</taxon>
        <taxon>Flavobacteriales</taxon>
        <taxon>Flavobacteriaceae</taxon>
        <taxon>Winogradskyella</taxon>
    </lineage>
</organism>
<keyword evidence="1" id="KW-0812">Transmembrane</keyword>
<gene>
    <name evidence="3" type="ORF">GCM10011444_25220</name>
</gene>
<dbReference type="EMBL" id="BMDQ01000004">
    <property type="protein sequence ID" value="GGI58213.1"/>
    <property type="molecule type" value="Genomic_DNA"/>
</dbReference>
<proteinExistence type="predicted"/>
<feature type="domain" description="CAAX prenyl protease 2/Lysostaphin resistance protein A-like" evidence="2">
    <location>
        <begin position="116"/>
        <end position="212"/>
    </location>
</feature>
<dbReference type="PANTHER" id="PTHR39430:SF1">
    <property type="entry name" value="PROTEASE"/>
    <property type="match status" value="1"/>
</dbReference>
<evidence type="ECO:0000259" key="2">
    <source>
        <dbReference type="Pfam" id="PF02517"/>
    </source>
</evidence>
<feature type="transmembrane region" description="Helical" evidence="1">
    <location>
        <begin position="238"/>
        <end position="261"/>
    </location>
</feature>
<evidence type="ECO:0000256" key="1">
    <source>
        <dbReference type="SAM" id="Phobius"/>
    </source>
</evidence>
<dbReference type="Proteomes" id="UP000624701">
    <property type="component" value="Unassembled WGS sequence"/>
</dbReference>
<feature type="transmembrane region" description="Helical" evidence="1">
    <location>
        <begin position="115"/>
        <end position="133"/>
    </location>
</feature>
<dbReference type="RefSeq" id="WP_188375128.1">
    <property type="nucleotide sequence ID" value="NZ_BMDQ01000004.1"/>
</dbReference>
<dbReference type="PANTHER" id="PTHR39430">
    <property type="entry name" value="MEMBRANE-ASSOCIATED PROTEASE-RELATED"/>
    <property type="match status" value="1"/>
</dbReference>
<keyword evidence="1" id="KW-1133">Transmembrane helix</keyword>